<proteinExistence type="predicted"/>
<dbReference type="Proteomes" id="UP000558688">
    <property type="component" value="Unassembled WGS sequence"/>
</dbReference>
<reference evidence="2" key="1">
    <citation type="submission" date="2020-02" db="EMBL/GenBank/DDBJ databases">
        <title>Identification and distribution of gene clusters putatively required for synthesis of sphingolipid metabolism inhibitors in phylogenetically diverse species of the filamentous fungus Fusarium.</title>
        <authorList>
            <person name="Kim H.-S."/>
            <person name="Busman M."/>
            <person name="Brown D.W."/>
            <person name="Divon H."/>
            <person name="Uhlig S."/>
            <person name="Proctor R.H."/>
        </authorList>
    </citation>
    <scope>NUCLEOTIDE SEQUENCE [LARGE SCALE GENOMIC DNA]</scope>
    <source>
        <strain evidence="2">NRRL 39464</strain>
    </source>
</reference>
<protein>
    <submittedName>
        <fullName evidence="2">Uncharacterized protein</fullName>
    </submittedName>
</protein>
<evidence type="ECO:0000313" key="3">
    <source>
        <dbReference type="Proteomes" id="UP000558688"/>
    </source>
</evidence>
<feature type="region of interest" description="Disordered" evidence="1">
    <location>
        <begin position="25"/>
        <end position="55"/>
    </location>
</feature>
<gene>
    <name evidence="2" type="ORF">FOXYS1_6391</name>
</gene>
<name>A0A8H5ACS4_FUSOX</name>
<comment type="caution">
    <text evidence="2">The sequence shown here is derived from an EMBL/GenBank/DDBJ whole genome shotgun (WGS) entry which is preliminary data.</text>
</comment>
<dbReference type="AlphaFoldDB" id="A0A8H5ACS4"/>
<evidence type="ECO:0000313" key="2">
    <source>
        <dbReference type="EMBL" id="KAF5262874.1"/>
    </source>
</evidence>
<feature type="region of interest" description="Disordered" evidence="1">
    <location>
        <begin position="169"/>
        <end position="239"/>
    </location>
</feature>
<dbReference type="EMBL" id="JAAFOW010001006">
    <property type="protein sequence ID" value="KAF5262874.1"/>
    <property type="molecule type" value="Genomic_DNA"/>
</dbReference>
<accession>A0A8H5ACS4</accession>
<organism evidence="2 3">
    <name type="scientific">Fusarium oxysporum</name>
    <name type="common">Fusarium vascular wilt</name>
    <dbReference type="NCBI Taxonomy" id="5507"/>
    <lineage>
        <taxon>Eukaryota</taxon>
        <taxon>Fungi</taxon>
        <taxon>Dikarya</taxon>
        <taxon>Ascomycota</taxon>
        <taxon>Pezizomycotina</taxon>
        <taxon>Sordariomycetes</taxon>
        <taxon>Hypocreomycetidae</taxon>
        <taxon>Hypocreales</taxon>
        <taxon>Nectriaceae</taxon>
        <taxon>Fusarium</taxon>
        <taxon>Fusarium oxysporum species complex</taxon>
    </lineage>
</organism>
<evidence type="ECO:0000256" key="1">
    <source>
        <dbReference type="SAM" id="MobiDB-lite"/>
    </source>
</evidence>
<sequence length="239" mass="26731">MQLFAAHYNRAPFMGNPGIMSAQEDIGTAKANDPDEKYVPPQEESEHETDCQVVDPKKLSPDVLKNINKSTKTLTRTPWARKFRDSLKQGEPNFLSYFGALEVFGGEQQLPSGILSLLDSWSSNGTEQQKAERRAVLKFMRTMAAELGYGYGDAYLAVTETKRTTRLVFIAPESQRPGHASGQRKGYKMGEIPKKPEKKRPSGVASKRPAKRARKDGPSASTEDNEEDESSYMTPRRRT</sequence>